<keyword evidence="3" id="KW-0812">Transmembrane</keyword>
<dbReference type="InterPro" id="IPR058727">
    <property type="entry name" value="Helical_Vwde"/>
</dbReference>
<proteinExistence type="predicted"/>
<feature type="domain" description="VWFD" evidence="5">
    <location>
        <begin position="355"/>
        <end position="537"/>
    </location>
</feature>
<dbReference type="GO" id="GO:0009986">
    <property type="term" value="C:cell surface"/>
    <property type="evidence" value="ECO:0007669"/>
    <property type="project" value="TreeGrafter"/>
</dbReference>
<dbReference type="OrthoDB" id="10001041at2759"/>
<name>A0A8S3RN63_MYTED</name>
<dbReference type="Pfam" id="PF26129">
    <property type="entry name" value="Vwde"/>
    <property type="match status" value="1"/>
</dbReference>
<keyword evidence="1 4" id="KW-0732">Signal</keyword>
<dbReference type="Gene3D" id="2.60.120.260">
    <property type="entry name" value="Galactose-binding domain-like"/>
    <property type="match status" value="1"/>
</dbReference>
<keyword evidence="2" id="KW-1015">Disulfide bond</keyword>
<dbReference type="PROSITE" id="PS51233">
    <property type="entry name" value="VWFD"/>
    <property type="match status" value="1"/>
</dbReference>
<organism evidence="6 7">
    <name type="scientific">Mytilus edulis</name>
    <name type="common">Blue mussel</name>
    <dbReference type="NCBI Taxonomy" id="6550"/>
    <lineage>
        <taxon>Eukaryota</taxon>
        <taxon>Metazoa</taxon>
        <taxon>Spiralia</taxon>
        <taxon>Lophotrochozoa</taxon>
        <taxon>Mollusca</taxon>
        <taxon>Bivalvia</taxon>
        <taxon>Autobranchia</taxon>
        <taxon>Pteriomorphia</taxon>
        <taxon>Mytilida</taxon>
        <taxon>Mytiloidea</taxon>
        <taxon>Mytilidae</taxon>
        <taxon>Mytilinae</taxon>
        <taxon>Mytilus</taxon>
    </lineage>
</organism>
<sequence>MHTVYIFFIFIQIDITFGQTDPCASYSTLDNVKRSAGYALDLDNDIAISDDRLDPGWYRIVSVAGEDMPTTAPATFKCGSWYTIWLNADVPHETFVSVVQAELAEGAILNANLGPSLEPVFKCSFTDVSEQSYFYDVYWFINDQSVVTHRRLEFSNIGQALLRPNDWVGNFQMNMVVKCAVRARLNANSVPGPYFYSSLFEAGVKYLNTFQSESYNYQITEGQEIAIPFISSVPVGCIGSSEVIKRQCTHTLKVSQPEYQNSPEETCTTNIEPQSLAFETQDCGITLSTTSWNNPVYLNVTGYVDNVYNSFDRTGNIRIKTGTNSVTDLSGVWNTVNIPDIQVVVSDHDSAMTSRTCSTWNDPRYKTSDGLSFSYHGCGEYILYKHKKYPYWVHTLTTSCWQGSCNCGIAIRSHDSLFVIRTCDVIATEFYASGRYYPSISYSVCDNKNMVIEKISYGYKVTLPIGTEISIHVSGSWIPSISIKPSVLDIEQSEGLCGFVSQTKDTSDDLVPRGSSTPISSTTEFAKSWRVTPNSDEELFSSLPSFSSEDLYLKEYCICASEAGHTDDINDFTSVHCNLTSPMIQCKNTPTPIADSLYQECHQDDQSRRKRDTSNLEGKIVKRSALDDDDIVEEMSLTYDSNYDPDYLPPDPVWRNGWSEALARQECTNGLSKMPALALCQMYGHLVLSDYIESCVEDVKIAGSTEYIEFTIWLMEDTCKFEIYRNETLFNSTSGDGTSILQMIQNQLCPANCSNHGYCNRTECVCNNSYIGSDCSTSISEAPRGIIVPDDGLCRTKSRSCKKTNIYGIFHLPALYCKFQHFIISEEGKQISDIVNVRPAVFSYDNMISCEFPESSRKRRSTTNDAEGFDIYLSYDQINYGDSVTVIIFDEECFTCNASTLTCVELDTCSSNTGTHDAEESKSSMTSTIAVIISVVVFVTIVAMLVLWNWKMAKDQKRRRNSNHSDQSIFPEIGVHNGNCPPCATGLTPQYRKENSDISIAWTERTASPADLFQAKS</sequence>
<evidence type="ECO:0000256" key="2">
    <source>
        <dbReference type="ARBA" id="ARBA00023157"/>
    </source>
</evidence>
<evidence type="ECO:0000256" key="4">
    <source>
        <dbReference type="SAM" id="SignalP"/>
    </source>
</evidence>
<gene>
    <name evidence="6" type="ORF">MEDL_23770</name>
</gene>
<evidence type="ECO:0000256" key="3">
    <source>
        <dbReference type="SAM" id="Phobius"/>
    </source>
</evidence>
<dbReference type="InterPro" id="IPR050969">
    <property type="entry name" value="Dev_Signal_Modulators"/>
</dbReference>
<feature type="transmembrane region" description="Helical" evidence="3">
    <location>
        <begin position="929"/>
        <end position="950"/>
    </location>
</feature>
<reference evidence="6" key="1">
    <citation type="submission" date="2021-03" db="EMBL/GenBank/DDBJ databases">
        <authorList>
            <person name="Bekaert M."/>
        </authorList>
    </citation>
    <scope>NUCLEOTIDE SEQUENCE</scope>
</reference>
<dbReference type="PANTHER" id="PTHR14949:SF56">
    <property type="entry name" value="EGF-LIKE-DOMAIN, MULTIPLE 7"/>
    <property type="match status" value="1"/>
</dbReference>
<protein>
    <recommendedName>
        <fullName evidence="5">VWFD domain-containing protein</fullName>
    </recommendedName>
</protein>
<keyword evidence="3" id="KW-0472">Membrane</keyword>
<feature type="chain" id="PRO_5035934631" description="VWFD domain-containing protein" evidence="4">
    <location>
        <begin position="19"/>
        <end position="1017"/>
    </location>
</feature>
<evidence type="ECO:0000313" key="7">
    <source>
        <dbReference type="Proteomes" id="UP000683360"/>
    </source>
</evidence>
<comment type="caution">
    <text evidence="6">The sequence shown here is derived from an EMBL/GenBank/DDBJ whole genome shotgun (WGS) entry which is preliminary data.</text>
</comment>
<dbReference type="AlphaFoldDB" id="A0A8S3RN63"/>
<evidence type="ECO:0000256" key="1">
    <source>
        <dbReference type="ARBA" id="ARBA00022729"/>
    </source>
</evidence>
<evidence type="ECO:0000313" key="6">
    <source>
        <dbReference type="EMBL" id="CAG2209653.1"/>
    </source>
</evidence>
<dbReference type="InterPro" id="IPR001846">
    <property type="entry name" value="VWF_type-D"/>
</dbReference>
<dbReference type="GO" id="GO:0005102">
    <property type="term" value="F:signaling receptor binding"/>
    <property type="evidence" value="ECO:0007669"/>
    <property type="project" value="TreeGrafter"/>
</dbReference>
<keyword evidence="3" id="KW-1133">Transmembrane helix</keyword>
<dbReference type="GO" id="GO:0005576">
    <property type="term" value="C:extracellular region"/>
    <property type="evidence" value="ECO:0007669"/>
    <property type="project" value="TreeGrafter"/>
</dbReference>
<feature type="signal peptide" evidence="4">
    <location>
        <begin position="1"/>
        <end position="18"/>
    </location>
</feature>
<keyword evidence="7" id="KW-1185">Reference proteome</keyword>
<evidence type="ECO:0000259" key="5">
    <source>
        <dbReference type="PROSITE" id="PS51233"/>
    </source>
</evidence>
<dbReference type="Pfam" id="PF00094">
    <property type="entry name" value="VWD"/>
    <property type="match status" value="1"/>
</dbReference>
<dbReference type="Proteomes" id="UP000683360">
    <property type="component" value="Unassembled WGS sequence"/>
</dbReference>
<dbReference type="EMBL" id="CAJPWZ010001207">
    <property type="protein sequence ID" value="CAG2209653.1"/>
    <property type="molecule type" value="Genomic_DNA"/>
</dbReference>
<dbReference type="PANTHER" id="PTHR14949">
    <property type="entry name" value="EGF-LIKE-DOMAIN, MULTIPLE 7, 8"/>
    <property type="match status" value="1"/>
</dbReference>
<accession>A0A8S3RN63</accession>